<gene>
    <name evidence="2" type="ORF">B0A54_12438</name>
</gene>
<dbReference type="OrthoDB" id="5429993at2759"/>
<feature type="compositionally biased region" description="Polar residues" evidence="1">
    <location>
        <begin position="174"/>
        <end position="184"/>
    </location>
</feature>
<dbReference type="STRING" id="329885.A0A4U0UL61"/>
<feature type="compositionally biased region" description="Basic and acidic residues" evidence="1">
    <location>
        <begin position="105"/>
        <end position="117"/>
    </location>
</feature>
<organism evidence="2 3">
    <name type="scientific">Friedmanniomyces endolithicus</name>
    <dbReference type="NCBI Taxonomy" id="329885"/>
    <lineage>
        <taxon>Eukaryota</taxon>
        <taxon>Fungi</taxon>
        <taxon>Dikarya</taxon>
        <taxon>Ascomycota</taxon>
        <taxon>Pezizomycotina</taxon>
        <taxon>Dothideomycetes</taxon>
        <taxon>Dothideomycetidae</taxon>
        <taxon>Mycosphaerellales</taxon>
        <taxon>Teratosphaeriaceae</taxon>
        <taxon>Friedmanniomyces</taxon>
    </lineage>
</organism>
<name>A0A4U0UL61_9PEZI</name>
<feature type="compositionally biased region" description="Low complexity" evidence="1">
    <location>
        <begin position="51"/>
        <end position="61"/>
    </location>
</feature>
<dbReference type="AlphaFoldDB" id="A0A4U0UL61"/>
<comment type="caution">
    <text evidence="2">The sequence shown here is derived from an EMBL/GenBank/DDBJ whole genome shotgun (WGS) entry which is preliminary data.</text>
</comment>
<dbReference type="EMBL" id="NAJP01000060">
    <property type="protein sequence ID" value="TKA36424.1"/>
    <property type="molecule type" value="Genomic_DNA"/>
</dbReference>
<evidence type="ECO:0000256" key="1">
    <source>
        <dbReference type="SAM" id="MobiDB-lite"/>
    </source>
</evidence>
<evidence type="ECO:0000313" key="2">
    <source>
        <dbReference type="EMBL" id="TKA36424.1"/>
    </source>
</evidence>
<protein>
    <submittedName>
        <fullName evidence="2">Uncharacterized protein</fullName>
    </submittedName>
</protein>
<feature type="compositionally biased region" description="Polar residues" evidence="1">
    <location>
        <begin position="144"/>
        <end position="165"/>
    </location>
</feature>
<proteinExistence type="predicted"/>
<reference evidence="2 3" key="1">
    <citation type="submission" date="2017-03" db="EMBL/GenBank/DDBJ databases">
        <title>Genomes of endolithic fungi from Antarctica.</title>
        <authorList>
            <person name="Coleine C."/>
            <person name="Masonjones S."/>
            <person name="Stajich J.E."/>
        </authorList>
    </citation>
    <scope>NUCLEOTIDE SEQUENCE [LARGE SCALE GENOMIC DNA]</scope>
    <source>
        <strain evidence="2 3">CCFEE 5311</strain>
    </source>
</reference>
<feature type="compositionally biased region" description="Polar residues" evidence="1">
    <location>
        <begin position="27"/>
        <end position="37"/>
    </location>
</feature>
<feature type="region of interest" description="Disordered" evidence="1">
    <location>
        <begin position="444"/>
        <end position="467"/>
    </location>
</feature>
<feature type="compositionally biased region" description="Low complexity" evidence="1">
    <location>
        <begin position="215"/>
        <end position="237"/>
    </location>
</feature>
<evidence type="ECO:0000313" key="3">
    <source>
        <dbReference type="Proteomes" id="UP000310066"/>
    </source>
</evidence>
<feature type="compositionally biased region" description="Polar residues" evidence="1">
    <location>
        <begin position="1"/>
        <end position="19"/>
    </location>
</feature>
<dbReference type="Proteomes" id="UP000310066">
    <property type="component" value="Unassembled WGS sequence"/>
</dbReference>
<feature type="compositionally biased region" description="Low complexity" evidence="1">
    <location>
        <begin position="276"/>
        <end position="287"/>
    </location>
</feature>
<feature type="compositionally biased region" description="Gly residues" evidence="1">
    <location>
        <begin position="455"/>
        <end position="465"/>
    </location>
</feature>
<feature type="region of interest" description="Disordered" evidence="1">
    <location>
        <begin position="1"/>
        <end position="289"/>
    </location>
</feature>
<accession>A0A4U0UL61</accession>
<sequence length="537" mass="56804">MLNLNLNLPTPKESTPTSRQAKRRSLLPQSARSTSGEQHLAQESIPEDEGSSGVDSVAGSAKTAQPPNATDDADRKAMPPPSKLGRPLSVFGAIGLGRAASTRSPARDNPRSIDARADALAALTGSAPSAVPKSTAAQDAGLKRTSSTRLPQSPATRGLSRTSSIKPKDPGHRMSSTAKPTSTTSDKRSSLIRPRPPSIDSLAKARPPSITSPISPAHSTTSRHSTASRPSSQLLSQPPRPSFNTYQQHYSPAKSALPKPPIPASRTSRASTVPAPEESPTTTSSPEIQRQQNELLTLSLFHQTALHTLQNYTTSAHRKLNRTQTRLRHEAVTVRALETEQTRLEHLAVLKAWCPHPALLAENLRVVGRIYTELTSLSETTGRFARLVVEFEGWVWGAQAAAEGGGRAGRNGGAGFADVEALPREWRKMHTSLALRLRGLQRELGGLPPAPSPSPGGGGGEGSGGEASALGRLLEGCGVLASGMLRELEVMGRLEKEVLEREERRVEEGVKGLLGVGGEGLGGSGGKGWVPAWQSVA</sequence>